<dbReference type="EMBL" id="CM010719">
    <property type="protein sequence ID" value="RZC63353.1"/>
    <property type="molecule type" value="Genomic_DNA"/>
</dbReference>
<sequence length="174" mass="19292">MSKSILLYVPLLVLQKHFGLQAYRSTKHLLVSTHKPIKLLKCLNIKSFNLILDGGGGLCIILSGLTVLILSGVDDAKTLCRTKHGHSLSDSSSEIPKGTTMLLLLLPPFSYHSRISDKQVSELRDRELDLRTLFIKGKRLSNAESELGDTGPVVTKVVHCCFLPSAFLEKRQIR</sequence>
<keyword evidence="3" id="KW-1185">Reference proteome</keyword>
<feature type="transmembrane region" description="Helical" evidence="1">
    <location>
        <begin position="50"/>
        <end position="73"/>
    </location>
</feature>
<proteinExistence type="predicted"/>
<evidence type="ECO:0000313" key="3">
    <source>
        <dbReference type="Proteomes" id="UP000316621"/>
    </source>
</evidence>
<dbReference type="AlphaFoldDB" id="A0A4Y7JQG6"/>
<gene>
    <name evidence="2" type="ORF">C5167_025106</name>
</gene>
<name>A0A4Y7JQG6_PAPSO</name>
<protein>
    <submittedName>
        <fullName evidence="2">Uncharacterized protein</fullName>
    </submittedName>
</protein>
<accession>A0A4Y7JQG6</accession>
<reference evidence="2 3" key="1">
    <citation type="journal article" date="2018" name="Science">
        <title>The opium poppy genome and morphinan production.</title>
        <authorList>
            <person name="Guo L."/>
            <person name="Winzer T."/>
            <person name="Yang X."/>
            <person name="Li Y."/>
            <person name="Ning Z."/>
            <person name="He Z."/>
            <person name="Teodor R."/>
            <person name="Lu Y."/>
            <person name="Bowser T.A."/>
            <person name="Graham I.A."/>
            <person name="Ye K."/>
        </authorList>
    </citation>
    <scope>NUCLEOTIDE SEQUENCE [LARGE SCALE GENOMIC DNA]</scope>
    <source>
        <strain evidence="3">cv. HN1</strain>
        <tissue evidence="2">Leaves</tissue>
    </source>
</reference>
<evidence type="ECO:0000256" key="1">
    <source>
        <dbReference type="SAM" id="Phobius"/>
    </source>
</evidence>
<keyword evidence="1" id="KW-0472">Membrane</keyword>
<evidence type="ECO:0000313" key="2">
    <source>
        <dbReference type="EMBL" id="RZC63353.1"/>
    </source>
</evidence>
<dbReference type="Proteomes" id="UP000316621">
    <property type="component" value="Chromosome 5"/>
</dbReference>
<organism evidence="2 3">
    <name type="scientific">Papaver somniferum</name>
    <name type="common">Opium poppy</name>
    <dbReference type="NCBI Taxonomy" id="3469"/>
    <lineage>
        <taxon>Eukaryota</taxon>
        <taxon>Viridiplantae</taxon>
        <taxon>Streptophyta</taxon>
        <taxon>Embryophyta</taxon>
        <taxon>Tracheophyta</taxon>
        <taxon>Spermatophyta</taxon>
        <taxon>Magnoliopsida</taxon>
        <taxon>Ranunculales</taxon>
        <taxon>Papaveraceae</taxon>
        <taxon>Papaveroideae</taxon>
        <taxon>Papaver</taxon>
    </lineage>
</organism>
<keyword evidence="1" id="KW-1133">Transmembrane helix</keyword>
<keyword evidence="1" id="KW-0812">Transmembrane</keyword>
<dbReference type="Gramene" id="RZC63353">
    <property type="protein sequence ID" value="RZC63353"/>
    <property type="gene ID" value="C5167_025106"/>
</dbReference>